<evidence type="ECO:0008006" key="4">
    <source>
        <dbReference type="Google" id="ProtNLM"/>
    </source>
</evidence>
<evidence type="ECO:0000313" key="3">
    <source>
        <dbReference type="Proteomes" id="UP000177629"/>
    </source>
</evidence>
<dbReference type="EMBL" id="MHSS01000011">
    <property type="protein sequence ID" value="OHA47954.1"/>
    <property type="molecule type" value="Genomic_DNA"/>
</dbReference>
<proteinExistence type="predicted"/>
<reference evidence="2 3" key="1">
    <citation type="journal article" date="2016" name="Nat. Commun.">
        <title>Thousands of microbial genomes shed light on interconnected biogeochemical processes in an aquifer system.</title>
        <authorList>
            <person name="Anantharaman K."/>
            <person name="Brown C.T."/>
            <person name="Hug L.A."/>
            <person name="Sharon I."/>
            <person name="Castelle C.J."/>
            <person name="Probst A.J."/>
            <person name="Thomas B.C."/>
            <person name="Singh A."/>
            <person name="Wilkins M.J."/>
            <person name="Karaoz U."/>
            <person name="Brodie E.L."/>
            <person name="Williams K.H."/>
            <person name="Hubbard S.S."/>
            <person name="Banfield J.F."/>
        </authorList>
    </citation>
    <scope>NUCLEOTIDE SEQUENCE [LARGE SCALE GENOMIC DNA]</scope>
</reference>
<sequence length="191" mass="20793">MKSEEEKEMQLLKQYLWVAAALLGLVFMASGVFMVASALDAENDVRAGLAAEKIETTDPIALLANPDLYPDARMPKDENKDGLRDDNGAPMPPALDKVLVDTPAEAQAMADVIKVHTLKTTEGKTYAQLDREDPNRDFYLKSVTLRSALTQAYMGFRVAELVMGIGAITMALGALTFVVLTPVAYMTGRHS</sequence>
<keyword evidence="1" id="KW-0812">Transmembrane</keyword>
<evidence type="ECO:0000313" key="2">
    <source>
        <dbReference type="EMBL" id="OHA47954.1"/>
    </source>
</evidence>
<dbReference type="STRING" id="1802362.A2806_02675"/>
<gene>
    <name evidence="2" type="ORF">A2806_02675</name>
</gene>
<feature type="transmembrane region" description="Helical" evidence="1">
    <location>
        <begin position="15"/>
        <end position="36"/>
    </location>
</feature>
<keyword evidence="1" id="KW-0472">Membrane</keyword>
<comment type="caution">
    <text evidence="2">The sequence shown here is derived from an EMBL/GenBank/DDBJ whole genome shotgun (WGS) entry which is preliminary data.</text>
</comment>
<dbReference type="AlphaFoldDB" id="A0A1G2PHZ7"/>
<protein>
    <recommendedName>
        <fullName evidence="4">Aromatic ring-opening dioxygenase LigA</fullName>
    </recommendedName>
</protein>
<dbReference type="Proteomes" id="UP000177629">
    <property type="component" value="Unassembled WGS sequence"/>
</dbReference>
<keyword evidence="1" id="KW-1133">Transmembrane helix</keyword>
<organism evidence="2 3">
    <name type="scientific">Candidatus Terrybacteria bacterium RIFCSPHIGHO2_01_FULL_48_17</name>
    <dbReference type="NCBI Taxonomy" id="1802362"/>
    <lineage>
        <taxon>Bacteria</taxon>
        <taxon>Candidatus Terryibacteriota</taxon>
    </lineage>
</organism>
<evidence type="ECO:0000256" key="1">
    <source>
        <dbReference type="SAM" id="Phobius"/>
    </source>
</evidence>
<feature type="transmembrane region" description="Helical" evidence="1">
    <location>
        <begin position="161"/>
        <end position="185"/>
    </location>
</feature>
<name>A0A1G2PHZ7_9BACT</name>
<accession>A0A1G2PHZ7</accession>